<proteinExistence type="predicted"/>
<dbReference type="Proteomes" id="UP000192666">
    <property type="component" value="Unassembled WGS sequence"/>
</dbReference>
<reference evidence="1 2" key="1">
    <citation type="submission" date="2017-03" db="EMBL/GenBank/DDBJ databases">
        <title>Maternal inheritance of bifidobacteria.</title>
        <authorList>
            <person name="Lugli G.A."/>
            <person name="Duranti S."/>
            <person name="Milani C."/>
            <person name="Mancabelli L."/>
        </authorList>
    </citation>
    <scope>NUCLEOTIDE SEQUENCE [LARGE SCALE GENOMIC DNA]</scope>
    <source>
        <strain evidence="1 2">1899B</strain>
    </source>
</reference>
<evidence type="ECO:0000313" key="2">
    <source>
        <dbReference type="Proteomes" id="UP000192666"/>
    </source>
</evidence>
<sequence>MARSSSSCSLSLFQSTLSVRRATRQRQVHRQWNTISIHALREESDPCFKRFIVLLHISIHALREESDLA</sequence>
<organism evidence="1 2">
    <name type="scientific">Bifidobacterium catenulatum</name>
    <dbReference type="NCBI Taxonomy" id="1686"/>
    <lineage>
        <taxon>Bacteria</taxon>
        <taxon>Bacillati</taxon>
        <taxon>Actinomycetota</taxon>
        <taxon>Actinomycetes</taxon>
        <taxon>Bifidobacteriales</taxon>
        <taxon>Bifidobacteriaceae</taxon>
        <taxon>Bifidobacterium</taxon>
    </lineage>
</organism>
<protein>
    <submittedName>
        <fullName evidence="1">Uncharacterized protein</fullName>
    </submittedName>
</protein>
<comment type="caution">
    <text evidence="1">The sequence shown here is derived from an EMBL/GenBank/DDBJ whole genome shotgun (WGS) entry which is preliminary data.</text>
</comment>
<evidence type="ECO:0000313" key="1">
    <source>
        <dbReference type="EMBL" id="OQM49918.1"/>
    </source>
</evidence>
<dbReference type="AlphaFoldDB" id="A0A1V8PMH1"/>
<accession>A0A1V8PMH1</accession>
<name>A0A1V8PMH1_9BIFI</name>
<gene>
    <name evidence="1" type="ORF">B5782_1359</name>
</gene>
<dbReference type="EMBL" id="NAQA01000005">
    <property type="protein sequence ID" value="OQM49918.1"/>
    <property type="molecule type" value="Genomic_DNA"/>
</dbReference>